<sequence length="363" mass="38417">MLRHDPWTPLWISAVSRHVTAAIAAFRATGRRLLQGCRRHPILLTAPLAIVAVGAGFAAQELIPAGASRSDPDLLEALIAQPREVSQADTGASGAPDGDLLAAASLQAQRTSLSDPDPALVEPEAGAEVPLEIRVALLGASPSPRLGATGYWRLVDRDGRPVQEGGAADAPDLAAAMAGRAEVWLETGSDHVLQVDGRPYEGRLRVLRGSQGLQLVNHVSLERYISSVVGAEMPSSWNMEALKAQAVAARSYAMAHMARPASAHWHLGDTTRWQAYRGLGSVTARTRQATASTSGVILSYQGGIVESLYAATNRITQEAHGHLGASMSQHGAQDLAEQGLRYNEILGRYYRGASLARLQAGAS</sequence>
<dbReference type="InterPro" id="IPR013486">
    <property type="entry name" value="SpoIID/LytB"/>
</dbReference>
<dbReference type="NCBIfam" id="TIGR02669">
    <property type="entry name" value="SpoIID_LytB"/>
    <property type="match status" value="1"/>
</dbReference>
<reference evidence="2 3" key="1">
    <citation type="submission" date="2018-02" db="EMBL/GenBank/DDBJ databases">
        <authorList>
            <person name="Moore K."/>
            <person name="Momper L."/>
        </authorList>
    </citation>
    <scope>NUCLEOTIDE SEQUENCE [LARGE SCALE GENOMIC DNA]</scope>
    <source>
        <strain evidence="2 3">CCALA 015</strain>
    </source>
</reference>
<evidence type="ECO:0000313" key="3">
    <source>
        <dbReference type="Proteomes" id="UP000238218"/>
    </source>
</evidence>
<dbReference type="EMBL" id="PVWP01000002">
    <property type="protein sequence ID" value="PSB38954.1"/>
    <property type="molecule type" value="Genomic_DNA"/>
</dbReference>
<dbReference type="Proteomes" id="UP000238218">
    <property type="component" value="Unassembled WGS sequence"/>
</dbReference>
<dbReference type="Pfam" id="PF08486">
    <property type="entry name" value="SpoIID"/>
    <property type="match status" value="1"/>
</dbReference>
<evidence type="ECO:0000313" key="2">
    <source>
        <dbReference type="EMBL" id="PSB38954.1"/>
    </source>
</evidence>
<dbReference type="InterPro" id="IPR013693">
    <property type="entry name" value="SpoIID/LytB_N"/>
</dbReference>
<gene>
    <name evidence="2" type="ORF">C7B81_03975</name>
</gene>
<organism evidence="2 3">
    <name type="scientific">Aphanothece cf. minutissima CCALA 015</name>
    <dbReference type="NCBI Taxonomy" id="2107695"/>
    <lineage>
        <taxon>Bacteria</taxon>
        <taxon>Bacillati</taxon>
        <taxon>Cyanobacteriota</taxon>
        <taxon>Cyanophyceae</taxon>
        <taxon>Oscillatoriophycideae</taxon>
        <taxon>Chroococcales</taxon>
        <taxon>Aphanothecaceae</taxon>
        <taxon>Aphanothece</taxon>
    </lineage>
</organism>
<feature type="domain" description="Sporulation stage II protein D amidase enhancer LytB N-terminal" evidence="1">
    <location>
        <begin position="211"/>
        <end position="300"/>
    </location>
</feature>
<accession>A0ABX5FAW6</accession>
<comment type="caution">
    <text evidence="2">The sequence shown here is derived from an EMBL/GenBank/DDBJ whole genome shotgun (WGS) entry which is preliminary data.</text>
</comment>
<keyword evidence="3" id="KW-1185">Reference proteome</keyword>
<proteinExistence type="predicted"/>
<protein>
    <submittedName>
        <fullName evidence="2">Sporulation protein SpoIID</fullName>
    </submittedName>
</protein>
<evidence type="ECO:0000259" key="1">
    <source>
        <dbReference type="Pfam" id="PF08486"/>
    </source>
</evidence>
<reference evidence="2 3" key="2">
    <citation type="submission" date="2018-03" db="EMBL/GenBank/DDBJ databases">
        <title>The ancient ancestry and fast evolution of plastids.</title>
        <authorList>
            <person name="Moore K.R."/>
            <person name="Magnabosco C."/>
            <person name="Momper L."/>
            <person name="Gold D.A."/>
            <person name="Bosak T."/>
            <person name="Fournier G.P."/>
        </authorList>
    </citation>
    <scope>NUCLEOTIDE SEQUENCE [LARGE SCALE GENOMIC DNA]</scope>
    <source>
        <strain evidence="2 3">CCALA 015</strain>
    </source>
</reference>
<name>A0ABX5FAW6_9CHRO</name>